<keyword evidence="4" id="KW-1185">Reference proteome</keyword>
<evidence type="ECO:0000313" key="4">
    <source>
        <dbReference type="Proteomes" id="UP000006691"/>
    </source>
</evidence>
<dbReference type="HOGENOM" id="CLU_775896_0_0_9"/>
<dbReference type="STRING" id="1002809.SSIL_3344"/>
<evidence type="ECO:0000256" key="1">
    <source>
        <dbReference type="ARBA" id="ARBA00022729"/>
    </source>
</evidence>
<keyword evidence="1 2" id="KW-0732">Signal</keyword>
<feature type="chain" id="PRO_5039243992" evidence="2">
    <location>
        <begin position="23"/>
        <end position="357"/>
    </location>
</feature>
<reference evidence="3 4" key="2">
    <citation type="journal article" date="2012" name="J. Biosci. Bioeng.">
        <title>Complete genome sequence and characterization of the N-acylhomoserine lactone-degrading gene of the potato leaf-associated Solibacillus silvestris.</title>
        <authorList>
            <person name="Morohoshi T."/>
            <person name="Tominaga Y."/>
            <person name="Someya N."/>
            <person name="Ikeda T."/>
        </authorList>
    </citation>
    <scope>NUCLEOTIDE SEQUENCE [LARGE SCALE GENOMIC DNA]</scope>
    <source>
        <strain evidence="3 4">StLB046</strain>
    </source>
</reference>
<dbReference type="PATRIC" id="fig|1002809.3.peg.3386"/>
<gene>
    <name evidence="3" type="ordered locus">SSIL_3344</name>
</gene>
<dbReference type="AlphaFoldDB" id="F2F3W9"/>
<feature type="signal peptide" evidence="2">
    <location>
        <begin position="1"/>
        <end position="22"/>
    </location>
</feature>
<name>F2F3W9_SOLSS</name>
<dbReference type="Proteomes" id="UP000006691">
    <property type="component" value="Chromosome"/>
</dbReference>
<dbReference type="InterPro" id="IPR014755">
    <property type="entry name" value="Cu-Rt/internalin_Ig-like"/>
</dbReference>
<dbReference type="Gene3D" id="2.60.40.1220">
    <property type="match status" value="1"/>
</dbReference>
<dbReference type="eggNOG" id="COG4886">
    <property type="taxonomic scope" value="Bacteria"/>
</dbReference>
<reference evidence="4" key="1">
    <citation type="submission" date="2011-04" db="EMBL/GenBank/DDBJ databases">
        <title>Genome sequence of Solibacillus silvestris StLB046.</title>
        <authorList>
            <person name="Morohoshi T."/>
            <person name="Someya N."/>
            <person name="Ikeda T."/>
        </authorList>
    </citation>
    <scope>NUCLEOTIDE SEQUENCE [LARGE SCALE GENOMIC DNA]</scope>
    <source>
        <strain evidence="4">StLB046</strain>
    </source>
</reference>
<sequence>MEYVKALFLTLLVVLFSFINFATTTEAESWEVKDEKIVKDPQKVWKITFSDDVNISTINNQNIYVNEYNNLKINNEVKVGETNNVVLIYPPENGYEVGGNYTLYITNIVSATEQPLAQSVKMNFSIEQGLMEYSPYFVANGVGISSKFIENEFFSDKKIRYLKREIKPDPMEFPGKLQHQFNGTYSNSFTFKVPEQQDSLKVTLNFDFLDEYEQVVAIDHSIINLQKTKVDKSAGLKRVSEDSNLKISASSYSNSKYINYTTRAMGVNDGSFFTTHLSEEDFTIDEALKETAILYYMGEKQEISKISKSAHARQIPLNDFVPKNNKIYAMIIVYDEDFNAIYYMEETFNFLTDFNEE</sequence>
<dbReference type="KEGG" id="siv:SSIL_3344"/>
<protein>
    <submittedName>
        <fullName evidence="3">Aldo/keto reductase</fullName>
    </submittedName>
</protein>
<dbReference type="EMBL" id="AP012157">
    <property type="protein sequence ID" value="BAK17767.1"/>
    <property type="molecule type" value="Genomic_DNA"/>
</dbReference>
<proteinExistence type="predicted"/>
<evidence type="ECO:0000256" key="2">
    <source>
        <dbReference type="SAM" id="SignalP"/>
    </source>
</evidence>
<dbReference type="RefSeq" id="WP_014824709.1">
    <property type="nucleotide sequence ID" value="NC_018065.1"/>
</dbReference>
<accession>F2F3W9</accession>
<organism evidence="3 4">
    <name type="scientific">Solibacillus silvestris (strain StLB046)</name>
    <name type="common">Bacillus silvestris</name>
    <dbReference type="NCBI Taxonomy" id="1002809"/>
    <lineage>
        <taxon>Bacteria</taxon>
        <taxon>Bacillati</taxon>
        <taxon>Bacillota</taxon>
        <taxon>Bacilli</taxon>
        <taxon>Bacillales</taxon>
        <taxon>Caryophanaceae</taxon>
        <taxon>Solibacillus</taxon>
    </lineage>
</organism>
<evidence type="ECO:0000313" key="3">
    <source>
        <dbReference type="EMBL" id="BAK17767.1"/>
    </source>
</evidence>